<reference evidence="2" key="1">
    <citation type="journal article" date="2020" name="mSystems">
        <title>Genome- and Community-Level Interaction Insights into Carbon Utilization and Element Cycling Functions of Hydrothermarchaeota in Hydrothermal Sediment.</title>
        <authorList>
            <person name="Zhou Z."/>
            <person name="Liu Y."/>
            <person name="Xu W."/>
            <person name="Pan J."/>
            <person name="Luo Z.H."/>
            <person name="Li M."/>
        </authorList>
    </citation>
    <scope>NUCLEOTIDE SEQUENCE [LARGE SCALE GENOMIC DNA]</scope>
    <source>
        <strain evidence="2">SpSt-300</strain>
    </source>
</reference>
<dbReference type="Gene3D" id="1.20.1500.10">
    <property type="entry name" value="YheA/YmcA-like"/>
    <property type="match status" value="1"/>
</dbReference>
<proteinExistence type="predicted"/>
<dbReference type="PROSITE" id="PS00197">
    <property type="entry name" value="2FE2S_FER_1"/>
    <property type="match status" value="1"/>
</dbReference>
<dbReference type="GO" id="GO:0051537">
    <property type="term" value="F:2 iron, 2 sulfur cluster binding"/>
    <property type="evidence" value="ECO:0007669"/>
    <property type="project" value="InterPro"/>
</dbReference>
<organism evidence="2">
    <name type="scientific">Ammonifex degensii</name>
    <dbReference type="NCBI Taxonomy" id="42838"/>
    <lineage>
        <taxon>Bacteria</taxon>
        <taxon>Bacillati</taxon>
        <taxon>Bacillota</taxon>
        <taxon>Clostridia</taxon>
        <taxon>Thermoanaerobacterales</taxon>
        <taxon>Thermoanaerobacteraceae</taxon>
        <taxon>Ammonifex</taxon>
    </lineage>
</organism>
<accession>A0A7C2E337</accession>
<dbReference type="InterPro" id="IPR010368">
    <property type="entry name" value="Com_YlbF"/>
</dbReference>
<comment type="caution">
    <text evidence="2">The sequence shown here is derived from an EMBL/GenBank/DDBJ whole genome shotgun (WGS) entry which is preliminary data.</text>
</comment>
<sequence>MKKVSVLAKALELATALSRCEELQNLREAEQAMFADAEARALIEEFHQCRQELEFARVRGMQAGPELQQAIGSIQARMGANPLVRRFFEAQEQFGRILQEINQILNHAISGQGGCEPGGCSACGSTSCEED</sequence>
<gene>
    <name evidence="2" type="ORF">ENQ34_01400</name>
</gene>
<evidence type="ECO:0000256" key="1">
    <source>
        <dbReference type="SAM" id="Coils"/>
    </source>
</evidence>
<dbReference type="InterPro" id="IPR006058">
    <property type="entry name" value="2Fe2S_fd_BS"/>
</dbReference>
<dbReference type="AlphaFoldDB" id="A0A7C2E337"/>
<feature type="coiled-coil region" evidence="1">
    <location>
        <begin position="13"/>
        <end position="40"/>
    </location>
</feature>
<keyword evidence="1" id="KW-0175">Coiled coil</keyword>
<evidence type="ECO:0000313" key="2">
    <source>
        <dbReference type="EMBL" id="HEL65325.1"/>
    </source>
</evidence>
<dbReference type="InterPro" id="IPR023378">
    <property type="entry name" value="YheA/YmcA-like_dom_sf"/>
</dbReference>
<dbReference type="SUPFAM" id="SSF158622">
    <property type="entry name" value="YheA/YmcA-like"/>
    <property type="match status" value="1"/>
</dbReference>
<name>A0A7C2E337_9THEO</name>
<protein>
    <submittedName>
        <fullName evidence="2">YlbF family regulator</fullName>
    </submittedName>
</protein>
<dbReference type="Pfam" id="PF06133">
    <property type="entry name" value="Com_YlbF"/>
    <property type="match status" value="1"/>
</dbReference>
<dbReference type="EMBL" id="DSMU01000090">
    <property type="protein sequence ID" value="HEL65325.1"/>
    <property type="molecule type" value="Genomic_DNA"/>
</dbReference>